<keyword evidence="4" id="KW-1185">Reference proteome</keyword>
<dbReference type="EMBL" id="CP001291">
    <property type="protein sequence ID" value="ACK69831.1"/>
    <property type="molecule type" value="Genomic_DNA"/>
</dbReference>
<feature type="domain" description="RNA-binding protein Tab2/Atab2 C-terminal" evidence="2">
    <location>
        <begin position="113"/>
        <end position="268"/>
    </location>
</feature>
<sequence>MVIWQGDFYKRSLFDQQGEMLWELVITDQQGTMIHEAKCPQSQANSDWLIRQLQQATQKNIPDLIQVFRPQSIGLLTSAAEKLGIKVVPTRRTSALKEVLKRRSTNTTIDVSTLDRPPPQGLPENLWGEQWGFISLKAGDLIQFFRDRPIPIVDMPEDLLPINLNLPSTVFIPGIVIYGGRKSMYLARWLEEQQPVSISYIPTQIGLSGGLVLESGLVDRWILATFEDPEMAQAAQKYEDRKVMSKGLHFLTVQPDDSGITYTGFWLLNDD</sequence>
<accession>B7K871</accession>
<dbReference type="InterPro" id="IPR046761">
    <property type="entry name" value="Tab2-like_C"/>
</dbReference>
<evidence type="ECO:0000313" key="4">
    <source>
        <dbReference type="Proteomes" id="UP000002384"/>
    </source>
</evidence>
<dbReference type="PANTHER" id="PTHR34556:SF2">
    <property type="entry name" value="PROTEIN TAB2 HOMOLOG, CHLOROPLASTIC"/>
    <property type="match status" value="1"/>
</dbReference>
<evidence type="ECO:0000259" key="1">
    <source>
        <dbReference type="Pfam" id="PF06485"/>
    </source>
</evidence>
<protein>
    <recommendedName>
        <fullName evidence="5">DUF1092 family protein</fullName>
    </recommendedName>
</protein>
<evidence type="ECO:0000259" key="2">
    <source>
        <dbReference type="Pfam" id="PF20429"/>
    </source>
</evidence>
<dbReference type="Pfam" id="PF06485">
    <property type="entry name" value="Tab2-like_N"/>
    <property type="match status" value="1"/>
</dbReference>
<evidence type="ECO:0000313" key="3">
    <source>
        <dbReference type="EMBL" id="ACK69831.1"/>
    </source>
</evidence>
<organism evidence="3 4">
    <name type="scientific">Gloeothece citriformis (strain PCC 7424)</name>
    <name type="common">Cyanothece sp. (strain PCC 7424)</name>
    <dbReference type="NCBI Taxonomy" id="65393"/>
    <lineage>
        <taxon>Bacteria</taxon>
        <taxon>Bacillati</taxon>
        <taxon>Cyanobacteriota</taxon>
        <taxon>Cyanophyceae</taxon>
        <taxon>Oscillatoriophycideae</taxon>
        <taxon>Chroococcales</taxon>
        <taxon>Aphanothecaceae</taxon>
        <taxon>Gloeothece</taxon>
        <taxon>Gloeothece citriformis</taxon>
    </lineage>
</organism>
<dbReference type="PANTHER" id="PTHR34556">
    <property type="match status" value="1"/>
</dbReference>
<dbReference type="Pfam" id="PF20429">
    <property type="entry name" value="Tab2-like_C"/>
    <property type="match status" value="1"/>
</dbReference>
<gene>
    <name evidence="3" type="ordered locus">PCC7424_1387</name>
</gene>
<dbReference type="AlphaFoldDB" id="B7K871"/>
<name>B7K871_GLOC7</name>
<dbReference type="STRING" id="65393.PCC7424_1387"/>
<dbReference type="OrthoDB" id="420270at2"/>
<proteinExistence type="predicted"/>
<dbReference type="GO" id="GO:0003723">
    <property type="term" value="F:RNA binding"/>
    <property type="evidence" value="ECO:0007669"/>
    <property type="project" value="InterPro"/>
</dbReference>
<dbReference type="eggNOG" id="ENOG502Z7XK">
    <property type="taxonomic scope" value="Bacteria"/>
</dbReference>
<dbReference type="KEGG" id="cyc:PCC7424_1387"/>
<dbReference type="InterPro" id="IPR009472">
    <property type="entry name" value="Tab2-like"/>
</dbReference>
<feature type="domain" description="RNA-binding protein Tab2-like N-terminal" evidence="1">
    <location>
        <begin position="3"/>
        <end position="103"/>
    </location>
</feature>
<dbReference type="Proteomes" id="UP000002384">
    <property type="component" value="Chromosome"/>
</dbReference>
<dbReference type="RefSeq" id="WP_012598777.1">
    <property type="nucleotide sequence ID" value="NC_011729.1"/>
</dbReference>
<evidence type="ECO:0008006" key="5">
    <source>
        <dbReference type="Google" id="ProtNLM"/>
    </source>
</evidence>
<dbReference type="InterPro" id="IPR046760">
    <property type="entry name" value="Tab2-like_N"/>
</dbReference>
<reference evidence="4" key="1">
    <citation type="journal article" date="2011" name="MBio">
        <title>Novel metabolic attributes of the genus Cyanothece, comprising a group of unicellular nitrogen-fixing Cyanobacteria.</title>
        <authorList>
            <person name="Bandyopadhyay A."/>
            <person name="Elvitigala T."/>
            <person name="Welsh E."/>
            <person name="Stockel J."/>
            <person name="Liberton M."/>
            <person name="Min H."/>
            <person name="Sherman L.A."/>
            <person name="Pakrasi H.B."/>
        </authorList>
    </citation>
    <scope>NUCLEOTIDE SEQUENCE [LARGE SCALE GENOMIC DNA]</scope>
    <source>
        <strain evidence="4">PCC 7424</strain>
    </source>
</reference>
<dbReference type="HOGENOM" id="CLU_058545_0_0_3"/>